<dbReference type="Gene3D" id="3.40.50.980">
    <property type="match status" value="2"/>
</dbReference>
<accession>A0A3R9DFD5</accession>
<dbReference type="GO" id="GO:0031177">
    <property type="term" value="F:phosphopantetheine binding"/>
    <property type="evidence" value="ECO:0007669"/>
    <property type="project" value="InterPro"/>
</dbReference>
<dbReference type="InterPro" id="IPR025110">
    <property type="entry name" value="AMP-bd_C"/>
</dbReference>
<dbReference type="SMART" id="SM01294">
    <property type="entry name" value="PKS_PP_betabranch"/>
    <property type="match status" value="1"/>
</dbReference>
<dbReference type="GO" id="GO:0003824">
    <property type="term" value="F:catalytic activity"/>
    <property type="evidence" value="ECO:0007669"/>
    <property type="project" value="InterPro"/>
</dbReference>
<sequence>MGANPMIPLSFAQRRLWFLHQFEGASAAYNIPLIIRLSGALDVPALRSAVGDVLERHESLRTVVVQDERGESFQRVRPLSELPPPLPVSDVPPDRVDAVAAELARHEFDLAAETPLRATLLRSSATEHVLALVLHHIAGDGWSTRPLIRDLSEAYAARCAGRPPSWEPLPVQYADYTLWQRELLGDENDPESVTAKQLERWRAELADLPQPITLPTDRPRPASAGGDGGTVWFSIDGELLEAVEELARKEGVTRSMVMQTALVVLLHRLGAGDDIAVGAPTAGRIDEALSELVGFFVNSWVLRVRVGERDTFGDLLQQVRRRALAAYADQDAPFELLVELLNPERSTAYHPLFQVMFAWHDIELPVLDFPGVRGSIEMAQTGTAKFDLDFSLTEVAQLPETGQRGVRGKIEYATDLFDRSTVEAIGARFTAVLRAIVADAGAPVRRVSVLLPGEQDRLAGWGRVAATPSGAPVTVDRVFAERVKAAPDAVAVEAGAVTVSYAELDAASNRWARFLAGCGIGPESVVGVAVPRSPELVALLLGVLKAGGAYLPIDAGYPAERIGFMLRDAGARLAVATDESAPALAGFDVPVVSIDDPVTGAELAACTDGVLTGADRAGRPDPANVAYVIYTSGSTGTPKGVAVPQAAIADLAAEPVYASGRHRRVLVHSPLVFDASTYELWVPLLGGGTAVLAPPGQPDPVVIGELLVSRRVSALFLTTRLFELLVRERPEVFDGVAEVWAGGEEIPGETLTRALNTVRATVTNGYGPTETTTFAVTRPFAPGSAVAPGPVPIGVPLAGISAVVLDDGLRPVPQGVTGELYLSGAGVARGYLRRPALTAGRFVANPFGVPGSRLYRTGDLVRWNASGELVYLGRADNQVKLRGFRIELGEVEAALAAHPSVAQVAVVVRSRSGEPDRRLVAYVVPAAGNPPAGPDELRRFVGGRLPEYMVPSAVVELDRLPLTVNGKLDRRALPEPEFAPERYRAPRTEQEELLAGVFAEVLGLERVGIDDNFFELGGDSIASMQVVSRVKALGVAVTPRQLFEHRSIASLFEALPADAGSGERAAAAEPDVREPIPLLPAARSLLESGPHPRFAQWMTFELPARTGEKVFHDTVSALVDRHELLRSRLVVKGSQEKWGLLPVGADDLPLDRLVHRVTGAGQWDAELSAALERLDPENGVMVQFVWFTSVDGEPDRLLVIAHHLLIDGASWQILAEDLGTVSAQVARGVLPSAVPSGTSMRRWATALEAEAHSASRTAELADWVGILSGRDPLFGAHRPDPEKDLCGGESMLTVEVPVAVTKAVSKALPKALGGGLTDGLLAALVLAVARYRRARGDHYESFLVQLTGHGREEELVPGADLSQAVGWFAKVYPARVDIGGIDLDDALAGGPAAGEVVRAVGRRLRAVPGGGIGYGLLRYFNEETAAELKKFDGPQFGFNYMGRFAAGGQSEQDSGGAWRAVPGSLGAQRDPEMPVPLAVDVNALIVQSGAGPVLKGLFTFHENIVEQSVVEELMRMWVEELTMLARFATKVPAVS</sequence>
<evidence type="ECO:0000313" key="8">
    <source>
        <dbReference type="EMBL" id="RSD13167.1"/>
    </source>
</evidence>
<dbReference type="SUPFAM" id="SSF52777">
    <property type="entry name" value="CoA-dependent acyltransferases"/>
    <property type="match status" value="4"/>
</dbReference>
<dbReference type="PROSITE" id="PS50075">
    <property type="entry name" value="CARRIER"/>
    <property type="match status" value="1"/>
</dbReference>
<dbReference type="SMART" id="SM00823">
    <property type="entry name" value="PKS_PP"/>
    <property type="match status" value="1"/>
</dbReference>
<keyword evidence="5" id="KW-0677">Repeat</keyword>
<gene>
    <name evidence="8" type="ORF">EIY87_25745</name>
</gene>
<dbReference type="PANTHER" id="PTHR45527">
    <property type="entry name" value="NONRIBOSOMAL PEPTIDE SYNTHETASE"/>
    <property type="match status" value="1"/>
</dbReference>
<dbReference type="PANTHER" id="PTHR45527:SF1">
    <property type="entry name" value="FATTY ACID SYNTHASE"/>
    <property type="match status" value="1"/>
</dbReference>
<proteinExistence type="inferred from homology"/>
<evidence type="ECO:0000256" key="2">
    <source>
        <dbReference type="ARBA" id="ARBA00006432"/>
    </source>
</evidence>
<dbReference type="Pfam" id="PF13193">
    <property type="entry name" value="AMP-binding_C"/>
    <property type="match status" value="1"/>
</dbReference>
<dbReference type="InterPro" id="IPR020806">
    <property type="entry name" value="PKS_PP-bd"/>
</dbReference>
<feature type="domain" description="Carrier" evidence="7">
    <location>
        <begin position="985"/>
        <end position="1059"/>
    </location>
</feature>
<dbReference type="FunFam" id="3.40.50.980:FF:000001">
    <property type="entry name" value="Non-ribosomal peptide synthetase"/>
    <property type="match status" value="1"/>
</dbReference>
<dbReference type="InterPro" id="IPR001242">
    <property type="entry name" value="Condensation_dom"/>
</dbReference>
<dbReference type="InterPro" id="IPR009081">
    <property type="entry name" value="PP-bd_ACP"/>
</dbReference>
<dbReference type="SUPFAM" id="SSF56801">
    <property type="entry name" value="Acetyl-CoA synthetase-like"/>
    <property type="match status" value="1"/>
</dbReference>
<dbReference type="CDD" id="cd12117">
    <property type="entry name" value="A_NRPS_Srf_like"/>
    <property type="match status" value="1"/>
</dbReference>
<dbReference type="FunFam" id="1.10.1200.10:FF:000005">
    <property type="entry name" value="Nonribosomal peptide synthetase 1"/>
    <property type="match status" value="1"/>
</dbReference>
<dbReference type="GO" id="GO:0044550">
    <property type="term" value="P:secondary metabolite biosynthetic process"/>
    <property type="evidence" value="ECO:0007669"/>
    <property type="project" value="TreeGrafter"/>
</dbReference>
<dbReference type="InterPro" id="IPR045851">
    <property type="entry name" value="AMP-bd_C_sf"/>
</dbReference>
<keyword evidence="4" id="KW-0597">Phosphoprotein</keyword>
<dbReference type="GO" id="GO:0005737">
    <property type="term" value="C:cytoplasm"/>
    <property type="evidence" value="ECO:0007669"/>
    <property type="project" value="TreeGrafter"/>
</dbReference>
<dbReference type="Proteomes" id="UP000267081">
    <property type="component" value="Unassembled WGS sequence"/>
</dbReference>
<dbReference type="SUPFAM" id="SSF47336">
    <property type="entry name" value="ACP-like"/>
    <property type="match status" value="1"/>
</dbReference>
<dbReference type="Gene3D" id="3.30.559.30">
    <property type="entry name" value="Nonribosomal peptide synthetase, condensation domain"/>
    <property type="match status" value="2"/>
</dbReference>
<dbReference type="FunFam" id="3.30.300.30:FF:000010">
    <property type="entry name" value="Enterobactin synthetase component F"/>
    <property type="match status" value="1"/>
</dbReference>
<protein>
    <submittedName>
        <fullName evidence="8">Amino acid adenylation domain-containing protein</fullName>
    </submittedName>
</protein>
<dbReference type="Pfam" id="PF00668">
    <property type="entry name" value="Condensation"/>
    <property type="match status" value="2"/>
</dbReference>
<dbReference type="InterPro" id="IPR010060">
    <property type="entry name" value="NRPS_synth"/>
</dbReference>
<dbReference type="PROSITE" id="PS00012">
    <property type="entry name" value="PHOSPHOPANTETHEINE"/>
    <property type="match status" value="1"/>
</dbReference>
<dbReference type="NCBIfam" id="TIGR01720">
    <property type="entry name" value="NRPS-para261"/>
    <property type="match status" value="1"/>
</dbReference>
<dbReference type="Gene3D" id="2.30.38.10">
    <property type="entry name" value="Luciferase, Domain 3"/>
    <property type="match status" value="1"/>
</dbReference>
<dbReference type="GO" id="GO:0043041">
    <property type="term" value="P:amino acid activation for nonribosomal peptide biosynthetic process"/>
    <property type="evidence" value="ECO:0007669"/>
    <property type="project" value="TreeGrafter"/>
</dbReference>
<dbReference type="InterPro" id="IPR006162">
    <property type="entry name" value="Ppantetheine_attach_site"/>
</dbReference>
<dbReference type="PROSITE" id="PS00455">
    <property type="entry name" value="AMP_BINDING"/>
    <property type="match status" value="1"/>
</dbReference>
<keyword evidence="3" id="KW-0596">Phosphopantetheine</keyword>
<dbReference type="InterPro" id="IPR020845">
    <property type="entry name" value="AMP-binding_CS"/>
</dbReference>
<evidence type="ECO:0000256" key="3">
    <source>
        <dbReference type="ARBA" id="ARBA00022450"/>
    </source>
</evidence>
<evidence type="ECO:0000256" key="6">
    <source>
        <dbReference type="ARBA" id="ARBA00023194"/>
    </source>
</evidence>
<evidence type="ECO:0000256" key="1">
    <source>
        <dbReference type="ARBA" id="ARBA00001957"/>
    </source>
</evidence>
<dbReference type="GO" id="GO:0017000">
    <property type="term" value="P:antibiotic biosynthetic process"/>
    <property type="evidence" value="ECO:0007669"/>
    <property type="project" value="UniProtKB-KW"/>
</dbReference>
<comment type="similarity">
    <text evidence="2">Belongs to the ATP-dependent AMP-binding enzyme family.</text>
</comment>
<evidence type="ECO:0000313" key="9">
    <source>
        <dbReference type="Proteomes" id="UP000267081"/>
    </source>
</evidence>
<keyword evidence="9" id="KW-1185">Reference proteome</keyword>
<dbReference type="Gene3D" id="1.10.1200.10">
    <property type="entry name" value="ACP-like"/>
    <property type="match status" value="1"/>
</dbReference>
<dbReference type="Pfam" id="PF00501">
    <property type="entry name" value="AMP-binding"/>
    <property type="match status" value="1"/>
</dbReference>
<comment type="caution">
    <text evidence="8">The sequence shown here is derived from an EMBL/GenBank/DDBJ whole genome shotgun (WGS) entry which is preliminary data.</text>
</comment>
<evidence type="ECO:0000256" key="4">
    <source>
        <dbReference type="ARBA" id="ARBA00022553"/>
    </source>
</evidence>
<dbReference type="CDD" id="cd19540">
    <property type="entry name" value="LCL_NRPS-like"/>
    <property type="match status" value="1"/>
</dbReference>
<dbReference type="InterPro" id="IPR000873">
    <property type="entry name" value="AMP-dep_synth/lig_dom"/>
</dbReference>
<evidence type="ECO:0000256" key="5">
    <source>
        <dbReference type="ARBA" id="ARBA00022737"/>
    </source>
</evidence>
<dbReference type="NCBIfam" id="TIGR01733">
    <property type="entry name" value="AA-adenyl-dom"/>
    <property type="match status" value="1"/>
</dbReference>
<dbReference type="Gene3D" id="3.30.559.10">
    <property type="entry name" value="Chloramphenicol acetyltransferase-like domain"/>
    <property type="match status" value="2"/>
</dbReference>
<dbReference type="Pfam" id="PF00550">
    <property type="entry name" value="PP-binding"/>
    <property type="match status" value="1"/>
</dbReference>
<organism evidence="8 9">
    <name type="scientific">Amycolatopsis eburnea</name>
    <dbReference type="NCBI Taxonomy" id="2267691"/>
    <lineage>
        <taxon>Bacteria</taxon>
        <taxon>Bacillati</taxon>
        <taxon>Actinomycetota</taxon>
        <taxon>Actinomycetes</taxon>
        <taxon>Pseudonocardiales</taxon>
        <taxon>Pseudonocardiaceae</taxon>
        <taxon>Amycolatopsis</taxon>
    </lineage>
</organism>
<dbReference type="FunFam" id="2.30.38.10:FF:000001">
    <property type="entry name" value="Non-ribosomal peptide synthetase PvdI"/>
    <property type="match status" value="1"/>
</dbReference>
<dbReference type="EMBL" id="RSEC01000058">
    <property type="protein sequence ID" value="RSD13167.1"/>
    <property type="molecule type" value="Genomic_DNA"/>
</dbReference>
<dbReference type="InterPro" id="IPR023213">
    <property type="entry name" value="CAT-like_dom_sf"/>
</dbReference>
<dbReference type="InterPro" id="IPR010071">
    <property type="entry name" value="AA_adenyl_dom"/>
</dbReference>
<name>A0A3R9DFD5_9PSEU</name>
<dbReference type="Gene3D" id="3.30.300.30">
    <property type="match status" value="1"/>
</dbReference>
<keyword evidence="6" id="KW-0045">Antibiotic biosynthesis</keyword>
<evidence type="ECO:0000259" key="7">
    <source>
        <dbReference type="PROSITE" id="PS50075"/>
    </source>
</evidence>
<dbReference type="InterPro" id="IPR036736">
    <property type="entry name" value="ACP-like_sf"/>
</dbReference>
<dbReference type="GO" id="GO:0008610">
    <property type="term" value="P:lipid biosynthetic process"/>
    <property type="evidence" value="ECO:0007669"/>
    <property type="project" value="UniProtKB-ARBA"/>
</dbReference>
<reference evidence="8 9" key="1">
    <citation type="submission" date="2018-12" db="EMBL/GenBank/DDBJ databases">
        <title>Amycolatopsis eburnea sp. nov. actinomycete associate with arbuscular mycorrhiza fungal spore.</title>
        <authorList>
            <person name="Lumyong S."/>
            <person name="Chaiya L."/>
        </authorList>
    </citation>
    <scope>NUCLEOTIDE SEQUENCE [LARGE SCALE GENOMIC DNA]</scope>
    <source>
        <strain evidence="8 9">GLM-1</strain>
    </source>
</reference>
<comment type="cofactor">
    <cofactor evidence="1">
        <name>pantetheine 4'-phosphate</name>
        <dbReference type="ChEBI" id="CHEBI:47942"/>
    </cofactor>
</comment>